<dbReference type="GO" id="GO:0016747">
    <property type="term" value="F:acyltransferase activity, transferring groups other than amino-acyl groups"/>
    <property type="evidence" value="ECO:0007669"/>
    <property type="project" value="InterPro"/>
</dbReference>
<comment type="caution">
    <text evidence="8">The sequence shown here is derived from an EMBL/GenBank/DDBJ whole genome shotgun (WGS) entry which is preliminary data.</text>
</comment>
<dbReference type="Pfam" id="PF19045">
    <property type="entry name" value="Ligase_CoA_2"/>
    <property type="match status" value="1"/>
</dbReference>
<dbReference type="Proteomes" id="UP001204445">
    <property type="component" value="Unassembled WGS sequence"/>
</dbReference>
<dbReference type="Pfam" id="PF00583">
    <property type="entry name" value="Acetyltransf_1"/>
    <property type="match status" value="1"/>
</dbReference>
<dbReference type="GO" id="GO:0046872">
    <property type="term" value="F:metal ion binding"/>
    <property type="evidence" value="ECO:0007669"/>
    <property type="project" value="InterPro"/>
</dbReference>
<sequence>MSVLNLDHLLKPRSVALIGASDKPESLGSLVLKNLLDGGFAGPVWPVNPKYEQVLGQSCYADVEALPETPDLAVIATPAKTVPGIIAQLGARGCRAAVVLSAGFREEANGQTLEQDMLDAARKHGLRILGPNCVGLLLPNLGLNASFAHTNSLPGKLALISQSGALCTTILDWAKSRGIGFSHFISLGNSADVDFGDLLDYLGNDRSTSGILLYIESIKEARKFLSAARATARNKPVIVIKSGRVKEGADAATSHTGALAGSDDVFDTAIRRAGMLRVYSIEDLFSAVETLARARKVHGNRLAILTNGGGPGVLATDALISGGGHLAQLSEKTIAELNATLPATWSHGNPVDIIGDGGAERYVNALNILLKDDSYDAVLVMLVPVAVIDNAAVARAITEAIGNTDKPVFTCWMGAAAVAEARQHFETAGVPSYETPDAAIHAFLQMVDYASNQQALMQTPKSLPETFNPDRQAVEQILDQVMADGRELLTEPEAKSVLKAYGIPVIDTRVAADADEAVRIADEIGYPVALKILSPDITHKSDVGGVLLNIESGHLLRYAAEGMRSRLQRLQPDARLQGFTVQSMADRPGAHELIVGATTDNIFGPVLLFGKGGTAVEVVDDKAVALPPLNMMLADELMARTNIYRELQGYRNTPAADLDAIRLTLLKVSQIIIDHPAVQELDINPLFADSQGVLGLDARIRVKAGGDKGSERLAIRPYPQELEEPVKLKDGRRLLLRPIRPEDEAAHRELFEHLSPEDRYFRFFRAMGNIEHDQLARFTQIDYDREMAFIASEEGSNGETHSHGVVRTVTDADNQTAEFAIVVASDLQKQGLGYRLLEKMIRYCRERGTRYMVGQTLADNSRMCRLAETFGFEMKYNNDGTFDLRLTLQDS</sequence>
<evidence type="ECO:0000313" key="9">
    <source>
        <dbReference type="Proteomes" id="UP001204445"/>
    </source>
</evidence>
<evidence type="ECO:0000256" key="1">
    <source>
        <dbReference type="ARBA" id="ARBA00022598"/>
    </source>
</evidence>
<evidence type="ECO:0000256" key="3">
    <source>
        <dbReference type="ARBA" id="ARBA00022840"/>
    </source>
</evidence>
<evidence type="ECO:0000256" key="4">
    <source>
        <dbReference type="ARBA" id="ARBA00060888"/>
    </source>
</evidence>
<evidence type="ECO:0000259" key="7">
    <source>
        <dbReference type="PROSITE" id="PS51186"/>
    </source>
</evidence>
<dbReference type="PROSITE" id="PS50975">
    <property type="entry name" value="ATP_GRASP"/>
    <property type="match status" value="1"/>
</dbReference>
<gene>
    <name evidence="8" type="ORF">J2T55_000814</name>
</gene>
<name>A0AAE3HJ57_9GAMM</name>
<dbReference type="Pfam" id="PF13549">
    <property type="entry name" value="ATP-grasp_5"/>
    <property type="match status" value="1"/>
</dbReference>
<dbReference type="Gene3D" id="3.30.470.20">
    <property type="entry name" value="ATP-grasp fold, B domain"/>
    <property type="match status" value="1"/>
</dbReference>
<dbReference type="Gene3D" id="3.40.630.30">
    <property type="match status" value="1"/>
</dbReference>
<dbReference type="Pfam" id="PF13380">
    <property type="entry name" value="CoA_binding_2"/>
    <property type="match status" value="1"/>
</dbReference>
<dbReference type="InterPro" id="IPR003781">
    <property type="entry name" value="CoA-bd"/>
</dbReference>
<evidence type="ECO:0000256" key="5">
    <source>
        <dbReference type="PROSITE-ProRule" id="PRU00409"/>
    </source>
</evidence>
<keyword evidence="1" id="KW-0436">Ligase</keyword>
<feature type="domain" description="ATP-grasp" evidence="6">
    <location>
        <begin position="495"/>
        <end position="531"/>
    </location>
</feature>
<dbReference type="PROSITE" id="PS51186">
    <property type="entry name" value="GNAT"/>
    <property type="match status" value="1"/>
</dbReference>
<dbReference type="PANTHER" id="PTHR43334:SF1">
    <property type="entry name" value="3-HYDROXYPROPIONATE--COA LIGASE [ADP-FORMING]"/>
    <property type="match status" value="1"/>
</dbReference>
<dbReference type="Pfam" id="PF13607">
    <property type="entry name" value="Succ_CoA_lig"/>
    <property type="match status" value="1"/>
</dbReference>
<dbReference type="InterPro" id="IPR016102">
    <property type="entry name" value="Succinyl-CoA_synth-like"/>
</dbReference>
<proteinExistence type="inferred from homology"/>
<dbReference type="Gene3D" id="3.40.50.261">
    <property type="entry name" value="Succinyl-CoA synthetase domains"/>
    <property type="match status" value="2"/>
</dbReference>
<dbReference type="InterPro" id="IPR032875">
    <property type="entry name" value="Succ_CoA_lig_flav_dom"/>
</dbReference>
<dbReference type="InterPro" id="IPR011761">
    <property type="entry name" value="ATP-grasp"/>
</dbReference>
<dbReference type="EMBL" id="JANUCT010000004">
    <property type="protein sequence ID" value="MCS3902810.1"/>
    <property type="molecule type" value="Genomic_DNA"/>
</dbReference>
<evidence type="ECO:0000256" key="2">
    <source>
        <dbReference type="ARBA" id="ARBA00022741"/>
    </source>
</evidence>
<reference evidence="8" key="1">
    <citation type="submission" date="2022-08" db="EMBL/GenBank/DDBJ databases">
        <title>Genomic Encyclopedia of Type Strains, Phase III (KMG-III): the genomes of soil and plant-associated and newly described type strains.</title>
        <authorList>
            <person name="Whitman W."/>
        </authorList>
    </citation>
    <scope>NUCLEOTIDE SEQUENCE</scope>
    <source>
        <strain evidence="8">HMT 1</strain>
    </source>
</reference>
<dbReference type="SUPFAM" id="SSF56059">
    <property type="entry name" value="Glutathione synthetase ATP-binding domain-like"/>
    <property type="match status" value="1"/>
</dbReference>
<dbReference type="SUPFAM" id="SSF52210">
    <property type="entry name" value="Succinyl-CoA synthetase domains"/>
    <property type="match status" value="2"/>
</dbReference>
<dbReference type="GO" id="GO:0043758">
    <property type="term" value="F:acetate-CoA ligase (ADP-forming) activity"/>
    <property type="evidence" value="ECO:0007669"/>
    <property type="project" value="InterPro"/>
</dbReference>
<accession>A0AAE3HJ57</accession>
<keyword evidence="2 5" id="KW-0547">Nucleotide-binding</keyword>
<dbReference type="Gene3D" id="3.40.50.720">
    <property type="entry name" value="NAD(P)-binding Rossmann-like Domain"/>
    <property type="match status" value="1"/>
</dbReference>
<dbReference type="PANTHER" id="PTHR43334">
    <property type="entry name" value="ACETATE--COA LIGASE [ADP-FORMING]"/>
    <property type="match status" value="1"/>
</dbReference>
<evidence type="ECO:0000259" key="6">
    <source>
        <dbReference type="PROSITE" id="PS50975"/>
    </source>
</evidence>
<dbReference type="InterPro" id="IPR000182">
    <property type="entry name" value="GNAT_dom"/>
</dbReference>
<keyword evidence="9" id="KW-1185">Reference proteome</keyword>
<keyword evidence="3 5" id="KW-0067">ATP-binding</keyword>
<dbReference type="Gene3D" id="3.30.1490.20">
    <property type="entry name" value="ATP-grasp fold, A domain"/>
    <property type="match status" value="1"/>
</dbReference>
<dbReference type="RefSeq" id="WP_259054395.1">
    <property type="nucleotide sequence ID" value="NZ_JANUCT010000004.1"/>
</dbReference>
<dbReference type="SUPFAM" id="SSF55729">
    <property type="entry name" value="Acyl-CoA N-acyltransferases (Nat)"/>
    <property type="match status" value="1"/>
</dbReference>
<dbReference type="AlphaFoldDB" id="A0AAE3HJ57"/>
<dbReference type="CDD" id="cd04301">
    <property type="entry name" value="NAT_SF"/>
    <property type="match status" value="1"/>
</dbReference>
<dbReference type="InterPro" id="IPR051538">
    <property type="entry name" value="Acyl-CoA_Synth/Transferase"/>
</dbReference>
<dbReference type="InterPro" id="IPR036291">
    <property type="entry name" value="NAD(P)-bd_dom_sf"/>
</dbReference>
<evidence type="ECO:0000313" key="8">
    <source>
        <dbReference type="EMBL" id="MCS3902810.1"/>
    </source>
</evidence>
<protein>
    <submittedName>
        <fullName evidence="8">Acetyltransferase</fullName>
    </submittedName>
</protein>
<dbReference type="GO" id="GO:0005524">
    <property type="term" value="F:ATP binding"/>
    <property type="evidence" value="ECO:0007669"/>
    <property type="project" value="UniProtKB-UniRule"/>
</dbReference>
<dbReference type="InterPro" id="IPR043938">
    <property type="entry name" value="Ligase_CoA_dom"/>
</dbReference>
<feature type="domain" description="N-acetyltransferase" evidence="7">
    <location>
        <begin position="734"/>
        <end position="889"/>
    </location>
</feature>
<organism evidence="8 9">
    <name type="scientific">Methylohalomonas lacus</name>
    <dbReference type="NCBI Taxonomy" id="398773"/>
    <lineage>
        <taxon>Bacteria</taxon>
        <taxon>Pseudomonadati</taxon>
        <taxon>Pseudomonadota</taxon>
        <taxon>Gammaproteobacteria</taxon>
        <taxon>Methylohalomonadales</taxon>
        <taxon>Methylohalomonadaceae</taxon>
        <taxon>Methylohalomonas</taxon>
    </lineage>
</organism>
<dbReference type="SMART" id="SM00881">
    <property type="entry name" value="CoA_binding"/>
    <property type="match status" value="1"/>
</dbReference>
<dbReference type="InterPro" id="IPR013815">
    <property type="entry name" value="ATP_grasp_subdomain_1"/>
</dbReference>
<dbReference type="SUPFAM" id="SSF51735">
    <property type="entry name" value="NAD(P)-binding Rossmann-fold domains"/>
    <property type="match status" value="1"/>
</dbReference>
<dbReference type="FunFam" id="3.30.1490.20:FF:000020">
    <property type="entry name" value="Protein lysine acetyltransferase"/>
    <property type="match status" value="1"/>
</dbReference>
<comment type="similarity">
    <text evidence="4">In the N-terminal section; belongs to the acetate CoA ligase alpha subunit family.</text>
</comment>
<dbReference type="InterPro" id="IPR016181">
    <property type="entry name" value="Acyl_CoA_acyltransferase"/>
</dbReference>